<name>A0ABT8F4F1_9BACT</name>
<sequence length="143" mass="17243">METDTKIQLENFATFKHATITFNKELAVAVITATNTYIPMDEFKNIFLEAEKLILKEKITKLVFDKRALKIFHQPSMEWYFIEWKDKMYNFGLTKHRKLLPNDKIFRESVKIGREKIMREHPNLNIQRLDIQYFEHFEDALTK</sequence>
<evidence type="ECO:0000313" key="1">
    <source>
        <dbReference type="EMBL" id="MDN4165330.1"/>
    </source>
</evidence>
<dbReference type="RefSeq" id="WP_320003855.1">
    <property type="nucleotide sequence ID" value="NZ_JAUHJS010000003.1"/>
</dbReference>
<gene>
    <name evidence="1" type="ORF">QWY31_07445</name>
</gene>
<protein>
    <submittedName>
        <fullName evidence="1">Uncharacterized protein</fullName>
    </submittedName>
</protein>
<organism evidence="1 2">
    <name type="scientific">Shiella aurantiaca</name>
    <dbReference type="NCBI Taxonomy" id="3058365"/>
    <lineage>
        <taxon>Bacteria</taxon>
        <taxon>Pseudomonadati</taxon>
        <taxon>Bacteroidota</taxon>
        <taxon>Cytophagia</taxon>
        <taxon>Cytophagales</taxon>
        <taxon>Shiellaceae</taxon>
        <taxon>Shiella</taxon>
    </lineage>
</organism>
<dbReference type="EMBL" id="JAUHJS010000003">
    <property type="protein sequence ID" value="MDN4165330.1"/>
    <property type="molecule type" value="Genomic_DNA"/>
</dbReference>
<dbReference type="Proteomes" id="UP001168552">
    <property type="component" value="Unassembled WGS sequence"/>
</dbReference>
<keyword evidence="2" id="KW-1185">Reference proteome</keyword>
<comment type="caution">
    <text evidence="1">The sequence shown here is derived from an EMBL/GenBank/DDBJ whole genome shotgun (WGS) entry which is preliminary data.</text>
</comment>
<reference evidence="1" key="1">
    <citation type="submission" date="2023-06" db="EMBL/GenBank/DDBJ databases">
        <title>Cytophagales bacterium Strain LB-30, isolated from soil.</title>
        <authorList>
            <person name="Liu B."/>
        </authorList>
    </citation>
    <scope>NUCLEOTIDE SEQUENCE</scope>
    <source>
        <strain evidence="1">LB-30</strain>
    </source>
</reference>
<proteinExistence type="predicted"/>
<accession>A0ABT8F4F1</accession>
<evidence type="ECO:0000313" key="2">
    <source>
        <dbReference type="Proteomes" id="UP001168552"/>
    </source>
</evidence>